<evidence type="ECO:0000313" key="2">
    <source>
        <dbReference type="EMBL" id="MDS1272447.1"/>
    </source>
</evidence>
<proteinExistence type="predicted"/>
<comment type="caution">
    <text evidence="2">The sequence shown here is derived from an EMBL/GenBank/DDBJ whole genome shotgun (WGS) entry which is preliminary data.</text>
</comment>
<organism evidence="2 3">
    <name type="scientific">Lipingzhangella rawalii</name>
    <dbReference type="NCBI Taxonomy" id="2055835"/>
    <lineage>
        <taxon>Bacteria</taxon>
        <taxon>Bacillati</taxon>
        <taxon>Actinomycetota</taxon>
        <taxon>Actinomycetes</taxon>
        <taxon>Streptosporangiales</taxon>
        <taxon>Nocardiopsidaceae</taxon>
        <taxon>Lipingzhangella</taxon>
    </lineage>
</organism>
<dbReference type="RefSeq" id="WP_310914031.1">
    <property type="nucleotide sequence ID" value="NZ_JAVLVT010000011.1"/>
</dbReference>
<reference evidence="3" key="1">
    <citation type="submission" date="2023-07" db="EMBL/GenBank/DDBJ databases">
        <title>Novel species in the genus Lipingzhangella isolated from Sambhar Salt Lake.</title>
        <authorList>
            <person name="Jiya N."/>
            <person name="Kajale S."/>
            <person name="Sharma A."/>
        </authorList>
    </citation>
    <scope>NUCLEOTIDE SEQUENCE [LARGE SCALE GENOMIC DNA]</scope>
    <source>
        <strain evidence="3">LS1_29</strain>
    </source>
</reference>
<evidence type="ECO:0000313" key="3">
    <source>
        <dbReference type="Proteomes" id="UP001250214"/>
    </source>
</evidence>
<sequence length="406" mass="44437">MRRATWPVRRRVVAVVHHLTAGTRLADEVLPLVETNPHVEVTFTVPPASDFAGSGTRFVRELDGAYLPWDEATRTHFDLAVAANYGGLEQLRAPALVLNHGVGPGSRDARRPGHGPAVSRPVRGAVPNQLVHRGRVVPAAIGVANERLRELIRREVPEAAQVTHVVGDHCHDRIQASTALRDAYRAALGVGDGQRLVVVSSRWGPRSLLGRHPELPQRLVRELPAGRYRVVVVPHPVAWFWHGRRQVRAWFAPAQRDGLMVLPPEWGWQAALVASDLVVGDLGSVTCYAAAATRPVLLGACPRGDVSPRSAMSQLARQFPRLRYDEELAPQLASAQLEHDPRDGDRVARRLTSAPGRAAPLLRSLMYRMLRLEEPQSPAVIAPADLPRPLPVLGSPDSPEDGRWAA</sequence>
<keyword evidence="3" id="KW-1185">Reference proteome</keyword>
<protein>
    <submittedName>
        <fullName evidence="2">Uncharacterized protein</fullName>
    </submittedName>
</protein>
<feature type="region of interest" description="Disordered" evidence="1">
    <location>
        <begin position="103"/>
        <end position="122"/>
    </location>
</feature>
<feature type="region of interest" description="Disordered" evidence="1">
    <location>
        <begin position="381"/>
        <end position="406"/>
    </location>
</feature>
<dbReference type="EMBL" id="JAVLVT010000011">
    <property type="protein sequence ID" value="MDS1272447.1"/>
    <property type="molecule type" value="Genomic_DNA"/>
</dbReference>
<name>A0ABU2HBS6_9ACTN</name>
<evidence type="ECO:0000256" key="1">
    <source>
        <dbReference type="SAM" id="MobiDB-lite"/>
    </source>
</evidence>
<accession>A0ABU2HBS6</accession>
<dbReference type="SUPFAM" id="SSF53756">
    <property type="entry name" value="UDP-Glycosyltransferase/glycogen phosphorylase"/>
    <property type="match status" value="1"/>
</dbReference>
<dbReference type="Proteomes" id="UP001250214">
    <property type="component" value="Unassembled WGS sequence"/>
</dbReference>
<gene>
    <name evidence="2" type="ORF">RIF23_19345</name>
</gene>